<proteinExistence type="predicted"/>
<dbReference type="GO" id="GO:0004497">
    <property type="term" value="F:monooxygenase activity"/>
    <property type="evidence" value="ECO:0007669"/>
    <property type="project" value="UniProtKB-KW"/>
</dbReference>
<dbReference type="RefSeq" id="XP_002479704.1">
    <property type="nucleotide sequence ID" value="XM_002479659.1"/>
</dbReference>
<dbReference type="Proteomes" id="UP000001745">
    <property type="component" value="Unassembled WGS sequence"/>
</dbReference>
<dbReference type="HOGENOM" id="CLU_009665_4_0_1"/>
<keyword evidence="1" id="KW-0285">Flavoprotein</keyword>
<evidence type="ECO:0000313" key="6">
    <source>
        <dbReference type="EMBL" id="EED19270.1"/>
    </source>
</evidence>
<dbReference type="PRINTS" id="PR00420">
    <property type="entry name" value="RNGMNOXGNASE"/>
</dbReference>
<evidence type="ECO:0000256" key="2">
    <source>
        <dbReference type="ARBA" id="ARBA00022827"/>
    </source>
</evidence>
<reference evidence="7" key="1">
    <citation type="journal article" date="2015" name="Genome Announc.">
        <title>Genome sequence of the AIDS-associated pathogen Penicillium marneffei (ATCC18224) and its near taxonomic relative Talaromyces stipitatus (ATCC10500).</title>
        <authorList>
            <person name="Nierman W.C."/>
            <person name="Fedorova-Abrams N.D."/>
            <person name="Andrianopoulos A."/>
        </authorList>
    </citation>
    <scope>NUCLEOTIDE SEQUENCE [LARGE SCALE GENOMIC DNA]</scope>
    <source>
        <strain evidence="7">ATCC 10500 / CBS 375.48 / QM 6759 / NRRL 1006</strain>
    </source>
</reference>
<protein>
    <submittedName>
        <fullName evidence="6">Monoxygenase, putative</fullName>
    </submittedName>
</protein>
<feature type="domain" description="FAD-binding" evidence="5">
    <location>
        <begin position="7"/>
        <end position="333"/>
    </location>
</feature>
<sequence length="384" mass="41888">MTISQAAIAIVGAGPAGLTFARLLELAGIDYVVFEQAESALWADKHSSSGTLDIHKGSGQAALKEAGLMADFQSLARWGVPVKFVDLNGNVVLDTVAGNSGEDKPEIDRRDLQKLLLGSIPASKVRWGFKILQVQVDSDGSQSVHCENGSVESGFRLVVGADGAWSKVRKLVTSAEPQYSGTHFFTTFLKSDNPHYSSLTSMVGNGNYLALNNGRQFFLHYLGDGSYHLAVGMKLPETWALEVTKHHGPSTLWQSLLRYEFAEWAPELTDLIKSSTHTFRSWPVYSIPKTSVPWKHTPGVTLLGDAAHLTEPTGDGVNNALQDSVELARCIIKHGIDDLDSAVVEYEKAMFPRAIEAIEKGQWFAEHLFKAESSQSFLQAATSR</sequence>
<evidence type="ECO:0000259" key="5">
    <source>
        <dbReference type="Pfam" id="PF01494"/>
    </source>
</evidence>
<evidence type="ECO:0000256" key="4">
    <source>
        <dbReference type="ARBA" id="ARBA00023033"/>
    </source>
</evidence>
<dbReference type="STRING" id="441959.B8M695"/>
<dbReference type="AlphaFoldDB" id="B8M695"/>
<dbReference type="EMBL" id="EQ962654">
    <property type="protein sequence ID" value="EED19270.1"/>
    <property type="molecule type" value="Genomic_DNA"/>
</dbReference>
<dbReference type="OMA" id="RAYEHIQ"/>
<dbReference type="SUPFAM" id="SSF51905">
    <property type="entry name" value="FAD/NAD(P)-binding domain"/>
    <property type="match status" value="1"/>
</dbReference>
<evidence type="ECO:0000313" key="7">
    <source>
        <dbReference type="Proteomes" id="UP000001745"/>
    </source>
</evidence>
<dbReference type="InterPro" id="IPR036188">
    <property type="entry name" value="FAD/NAD-bd_sf"/>
</dbReference>
<name>B8M695_TALSN</name>
<dbReference type="VEuPathDB" id="FungiDB:TSTA_025860"/>
<dbReference type="OrthoDB" id="655030at2759"/>
<dbReference type="Pfam" id="PF01494">
    <property type="entry name" value="FAD_binding_3"/>
    <property type="match status" value="1"/>
</dbReference>
<keyword evidence="2" id="KW-0274">FAD</keyword>
<organism evidence="6 7">
    <name type="scientific">Talaromyces stipitatus (strain ATCC 10500 / CBS 375.48 / QM 6759 / NRRL 1006)</name>
    <name type="common">Penicillium stipitatum</name>
    <dbReference type="NCBI Taxonomy" id="441959"/>
    <lineage>
        <taxon>Eukaryota</taxon>
        <taxon>Fungi</taxon>
        <taxon>Dikarya</taxon>
        <taxon>Ascomycota</taxon>
        <taxon>Pezizomycotina</taxon>
        <taxon>Eurotiomycetes</taxon>
        <taxon>Eurotiomycetidae</taxon>
        <taxon>Eurotiales</taxon>
        <taxon>Trichocomaceae</taxon>
        <taxon>Talaromyces</taxon>
        <taxon>Talaromyces sect. Talaromyces</taxon>
    </lineage>
</organism>
<dbReference type="PANTHER" id="PTHR46972:SF1">
    <property type="entry name" value="FAD DEPENDENT OXIDOREDUCTASE DOMAIN-CONTAINING PROTEIN"/>
    <property type="match status" value="1"/>
</dbReference>
<dbReference type="PANTHER" id="PTHR46972">
    <property type="entry name" value="MONOOXYGENASE ASQM-RELATED"/>
    <property type="match status" value="1"/>
</dbReference>
<keyword evidence="7" id="KW-1185">Reference proteome</keyword>
<keyword evidence="3" id="KW-0560">Oxidoreductase</keyword>
<gene>
    <name evidence="6" type="ORF">TSTA_025860</name>
</gene>
<dbReference type="PhylomeDB" id="B8M695"/>
<dbReference type="InterPro" id="IPR002938">
    <property type="entry name" value="FAD-bd"/>
</dbReference>
<dbReference type="Gene3D" id="3.50.50.60">
    <property type="entry name" value="FAD/NAD(P)-binding domain"/>
    <property type="match status" value="1"/>
</dbReference>
<dbReference type="GeneID" id="8107998"/>
<keyword evidence="4" id="KW-0503">Monooxygenase</keyword>
<dbReference type="eggNOG" id="KOG2614">
    <property type="taxonomic scope" value="Eukaryota"/>
</dbReference>
<accession>B8M695</accession>
<dbReference type="InParanoid" id="B8M695"/>
<evidence type="ECO:0000256" key="1">
    <source>
        <dbReference type="ARBA" id="ARBA00022630"/>
    </source>
</evidence>
<evidence type="ECO:0000256" key="3">
    <source>
        <dbReference type="ARBA" id="ARBA00023002"/>
    </source>
</evidence>
<dbReference type="GO" id="GO:0071949">
    <property type="term" value="F:FAD binding"/>
    <property type="evidence" value="ECO:0007669"/>
    <property type="project" value="InterPro"/>
</dbReference>